<feature type="domain" description="RING-CH-type" evidence="5">
    <location>
        <begin position="83"/>
        <end position="143"/>
    </location>
</feature>
<dbReference type="InterPro" id="IPR013083">
    <property type="entry name" value="Znf_RING/FYVE/PHD"/>
</dbReference>
<dbReference type="Pfam" id="PF12428">
    <property type="entry name" value="DUF3675"/>
    <property type="match status" value="2"/>
</dbReference>
<dbReference type="GO" id="GO:0016020">
    <property type="term" value="C:membrane"/>
    <property type="evidence" value="ECO:0007669"/>
    <property type="project" value="TreeGrafter"/>
</dbReference>
<evidence type="ECO:0000256" key="4">
    <source>
        <dbReference type="SAM" id="Phobius"/>
    </source>
</evidence>
<comment type="caution">
    <text evidence="6">The sequence shown here is derived from an EMBL/GenBank/DDBJ whole genome shotgun (WGS) entry which is preliminary data.</text>
</comment>
<evidence type="ECO:0000256" key="1">
    <source>
        <dbReference type="ARBA" id="ARBA00022723"/>
    </source>
</evidence>
<dbReference type="PROSITE" id="PS51292">
    <property type="entry name" value="ZF_RING_CH"/>
    <property type="match status" value="1"/>
</dbReference>
<proteinExistence type="predicted"/>
<keyword evidence="7" id="KW-1185">Reference proteome</keyword>
<keyword evidence="4" id="KW-1133">Transmembrane helix</keyword>
<reference evidence="6 7" key="1">
    <citation type="submission" date="2020-08" db="EMBL/GenBank/DDBJ databases">
        <title>Plant Genome Project.</title>
        <authorList>
            <person name="Zhang R.-G."/>
        </authorList>
    </citation>
    <scope>NUCLEOTIDE SEQUENCE [LARGE SCALE GENOMIC DNA]</scope>
    <source>
        <tissue evidence="6">Rhizome</tissue>
    </source>
</reference>
<dbReference type="InterPro" id="IPR022143">
    <property type="entry name" value="DUF3675"/>
</dbReference>
<name>A0A8J5G6A0_ZINOF</name>
<dbReference type="GO" id="GO:0004842">
    <property type="term" value="F:ubiquitin-protein transferase activity"/>
    <property type="evidence" value="ECO:0007669"/>
    <property type="project" value="TreeGrafter"/>
</dbReference>
<evidence type="ECO:0000256" key="2">
    <source>
        <dbReference type="ARBA" id="ARBA00022771"/>
    </source>
</evidence>
<dbReference type="EMBL" id="JACMSC010000011">
    <property type="protein sequence ID" value="KAG6500631.1"/>
    <property type="molecule type" value="Genomic_DNA"/>
</dbReference>
<dbReference type="InterPro" id="IPR033275">
    <property type="entry name" value="MARCH-like"/>
</dbReference>
<dbReference type="PANTHER" id="PTHR23012:SF215">
    <property type="entry name" value="RING_FYVE_PHD ZINC FINGER SUPERFAMILY PROTEIN"/>
    <property type="match status" value="1"/>
</dbReference>
<dbReference type="PANTHER" id="PTHR23012">
    <property type="entry name" value="RING/FYVE/PHD ZINC FINGER DOMAIN-CONTAINING"/>
    <property type="match status" value="1"/>
</dbReference>
<evidence type="ECO:0000313" key="7">
    <source>
        <dbReference type="Proteomes" id="UP000734854"/>
    </source>
</evidence>
<dbReference type="InterPro" id="IPR011016">
    <property type="entry name" value="Znf_RING-CH"/>
</dbReference>
<dbReference type="Gene3D" id="3.30.40.10">
    <property type="entry name" value="Zinc/RING finger domain, C3HC4 (zinc finger)"/>
    <property type="match status" value="1"/>
</dbReference>
<dbReference type="CDD" id="cd16495">
    <property type="entry name" value="RING_CH-C4HC3_MARCH"/>
    <property type="match status" value="1"/>
</dbReference>
<dbReference type="GO" id="GO:0008270">
    <property type="term" value="F:zinc ion binding"/>
    <property type="evidence" value="ECO:0007669"/>
    <property type="project" value="UniProtKB-KW"/>
</dbReference>
<dbReference type="AlphaFoldDB" id="A0A8J5G6A0"/>
<feature type="transmembrane region" description="Helical" evidence="4">
    <location>
        <begin position="321"/>
        <end position="343"/>
    </location>
</feature>
<sequence length="383" mass="42789">MPTDSMGAEMRVSADLPSMCASYCSASVVDREVADRQLTGDYMTEFASRMEDHLVLYVDRLMLLGKNGTMPADEENSAADEGDQLLQMAECRICQEEGLLKDFEIPCACSGSLKYAHRTCVQHWCNEKGDITCEICKELAVHASEFILMVYSNTHLDTLHCQVLNVQLIPGKSLIYTKINFSGGLTISGSHLDLHNPWFLATTAAHRHSLETEYDEYDSAEVSGPVLCRIVVLMVSLNESQGSIMYFIHPSSGAKLSWFCIPLQLLSLLEHSNFTSKLWCKVIMVCVPLQLLTLLLLRQAFSISVVVEFDDGDDDDDVSTYFSIFLLRAIVFLLPCYIMAWAISILQRRWRRKEASALAANEAALILQQSALGRHLHVSLASE</sequence>
<keyword evidence="3" id="KW-0862">Zinc</keyword>
<feature type="transmembrane region" description="Helical" evidence="4">
    <location>
        <begin position="278"/>
        <end position="301"/>
    </location>
</feature>
<dbReference type="SMART" id="SM00744">
    <property type="entry name" value="RINGv"/>
    <property type="match status" value="1"/>
</dbReference>
<gene>
    <name evidence="6" type="ORF">ZIOFF_040479</name>
</gene>
<protein>
    <recommendedName>
        <fullName evidence="5">RING-CH-type domain-containing protein</fullName>
    </recommendedName>
</protein>
<keyword evidence="4" id="KW-0812">Transmembrane</keyword>
<dbReference type="Pfam" id="PF12906">
    <property type="entry name" value="RINGv"/>
    <property type="match status" value="1"/>
</dbReference>
<keyword evidence="4" id="KW-0472">Membrane</keyword>
<accession>A0A8J5G6A0</accession>
<evidence type="ECO:0000313" key="6">
    <source>
        <dbReference type="EMBL" id="KAG6500631.1"/>
    </source>
</evidence>
<evidence type="ECO:0000256" key="3">
    <source>
        <dbReference type="ARBA" id="ARBA00022833"/>
    </source>
</evidence>
<dbReference type="GO" id="GO:0016567">
    <property type="term" value="P:protein ubiquitination"/>
    <property type="evidence" value="ECO:0007669"/>
    <property type="project" value="TreeGrafter"/>
</dbReference>
<keyword evidence="2" id="KW-0863">Zinc-finger</keyword>
<dbReference type="Proteomes" id="UP000734854">
    <property type="component" value="Unassembled WGS sequence"/>
</dbReference>
<keyword evidence="1" id="KW-0479">Metal-binding</keyword>
<organism evidence="6 7">
    <name type="scientific">Zingiber officinale</name>
    <name type="common">Ginger</name>
    <name type="synonym">Amomum zingiber</name>
    <dbReference type="NCBI Taxonomy" id="94328"/>
    <lineage>
        <taxon>Eukaryota</taxon>
        <taxon>Viridiplantae</taxon>
        <taxon>Streptophyta</taxon>
        <taxon>Embryophyta</taxon>
        <taxon>Tracheophyta</taxon>
        <taxon>Spermatophyta</taxon>
        <taxon>Magnoliopsida</taxon>
        <taxon>Liliopsida</taxon>
        <taxon>Zingiberales</taxon>
        <taxon>Zingiberaceae</taxon>
        <taxon>Zingiber</taxon>
    </lineage>
</organism>
<evidence type="ECO:0000259" key="5">
    <source>
        <dbReference type="PROSITE" id="PS51292"/>
    </source>
</evidence>
<dbReference type="SUPFAM" id="SSF57850">
    <property type="entry name" value="RING/U-box"/>
    <property type="match status" value="1"/>
</dbReference>